<accession>A0A6H0XVR0</accession>
<dbReference type="InterPro" id="IPR050872">
    <property type="entry name" value="PPR_P_subfamily"/>
</dbReference>
<feature type="region of interest" description="Disordered" evidence="3">
    <location>
        <begin position="197"/>
        <end position="229"/>
    </location>
</feature>
<dbReference type="OrthoDB" id="411857at2759"/>
<dbReference type="Gene3D" id="1.25.40.10">
    <property type="entry name" value="Tetratricopeptide repeat domain"/>
    <property type="match status" value="4"/>
</dbReference>
<dbReference type="Proteomes" id="UP000503462">
    <property type="component" value="Chromosome 3"/>
</dbReference>
<comment type="similarity">
    <text evidence="1">Belongs to the PPR family. P subfamily.</text>
</comment>
<evidence type="ECO:0000313" key="5">
    <source>
        <dbReference type="EMBL" id="QIW98846.1"/>
    </source>
</evidence>
<dbReference type="FunFam" id="1.25.40.10:FF:000266">
    <property type="entry name" value="Pentatricopeptide repeat domain-containing protein"/>
    <property type="match status" value="1"/>
</dbReference>
<evidence type="ECO:0000256" key="2">
    <source>
        <dbReference type="PROSITE-ProRule" id="PRU00708"/>
    </source>
</evidence>
<dbReference type="InterPro" id="IPR011990">
    <property type="entry name" value="TPR-like_helical_dom_sf"/>
</dbReference>
<feature type="repeat" description="PPR" evidence="2">
    <location>
        <begin position="948"/>
        <end position="982"/>
    </location>
</feature>
<dbReference type="Pfam" id="PF24603">
    <property type="entry name" value="TPR_30"/>
    <property type="match status" value="1"/>
</dbReference>
<evidence type="ECO:0000256" key="1">
    <source>
        <dbReference type="ARBA" id="ARBA00007626"/>
    </source>
</evidence>
<evidence type="ECO:0000313" key="6">
    <source>
        <dbReference type="Proteomes" id="UP000503462"/>
    </source>
</evidence>
<dbReference type="InterPro" id="IPR057585">
    <property type="entry name" value="TPR_dom_fungi"/>
</dbReference>
<name>A0A6H0XVR0_9PEZI</name>
<dbReference type="PROSITE" id="PS51375">
    <property type="entry name" value="PPR"/>
    <property type="match status" value="2"/>
</dbReference>
<feature type="repeat" description="PPR" evidence="2">
    <location>
        <begin position="983"/>
        <end position="1013"/>
    </location>
</feature>
<dbReference type="AlphaFoldDB" id="A0A6H0XVR0"/>
<dbReference type="InterPro" id="IPR002885">
    <property type="entry name" value="PPR_rpt"/>
</dbReference>
<evidence type="ECO:0000259" key="4">
    <source>
        <dbReference type="Pfam" id="PF24603"/>
    </source>
</evidence>
<dbReference type="PANTHER" id="PTHR46128">
    <property type="entry name" value="MITOCHONDRIAL GROUP I INTRON SPLICING FACTOR CCM1"/>
    <property type="match status" value="1"/>
</dbReference>
<gene>
    <name evidence="5" type="ORF">AMS68_004364</name>
</gene>
<dbReference type="EMBL" id="CP051141">
    <property type="protein sequence ID" value="QIW98846.1"/>
    <property type="molecule type" value="Genomic_DNA"/>
</dbReference>
<dbReference type="PANTHER" id="PTHR46128:SF329">
    <property type="entry name" value="MITOCHONDRIAL GROUP I INTRON SPLICING FACTOR DMR1"/>
    <property type="match status" value="1"/>
</dbReference>
<proteinExistence type="inferred from homology"/>
<feature type="domain" description="Tetratricopeptide repeat" evidence="4">
    <location>
        <begin position="479"/>
        <end position="575"/>
    </location>
</feature>
<feature type="region of interest" description="Disordered" evidence="3">
    <location>
        <begin position="69"/>
        <end position="91"/>
    </location>
</feature>
<dbReference type="NCBIfam" id="TIGR00756">
    <property type="entry name" value="PPR"/>
    <property type="match status" value="2"/>
</dbReference>
<protein>
    <recommendedName>
        <fullName evidence="4">Tetratricopeptide repeat domain-containing protein</fullName>
    </recommendedName>
</protein>
<reference evidence="5 6" key="1">
    <citation type="journal article" date="2016" name="Sci. Rep.">
        <title>Peltaster fructicola genome reveals evolution from an invasive phytopathogen to an ectophytic parasite.</title>
        <authorList>
            <person name="Xu C."/>
            <person name="Chen H."/>
            <person name="Gleason M.L."/>
            <person name="Xu J.R."/>
            <person name="Liu H."/>
            <person name="Zhang R."/>
            <person name="Sun G."/>
        </authorList>
    </citation>
    <scope>NUCLEOTIDE SEQUENCE [LARGE SCALE GENOMIC DNA]</scope>
    <source>
        <strain evidence="5 6">LNHT1506</strain>
    </source>
</reference>
<evidence type="ECO:0000256" key="3">
    <source>
        <dbReference type="SAM" id="MobiDB-lite"/>
    </source>
</evidence>
<dbReference type="Pfam" id="PF13041">
    <property type="entry name" value="PPR_2"/>
    <property type="match status" value="1"/>
</dbReference>
<sequence>MVYVKPTVHLSRLAGAALKSFTHGYAQTVVAASQSSYAAQNTSATPLADNLLGRWRKAEKHKFQNALQQVDGARQASTSVAAPRPDTSHHDAGLEKYFDAWQKLQRSEPREWHQFQFARTIEWQPPTTVPELNNFGPESAAVIEDLPQDIVESRPPLLKRSYTTSALNDFGKVFEDDLIAEATALAQVNDAIAEEIQKSKEKDDSSESGSVFVESPATSLAASERQPDISAKSQTWTDQLLALVQAGHHADIPATFRSMLVSEESQKALEVYSDMLQRGVVPDSSTYNLFVELLAQRAMESFALLEASQQRLTRYGGLEQSGKFMFTSSQLEHAMLAEDNSLYFASKIFSKAVSSAKLSSEACTGLIVACAEKGHVDEMFRVYDHANSSSISLDTSIFPPMIRALGITGDLRSAVEVYDHYKELALLHNTGKADIQRQDNNVYAALIRAYGTADRLKGGLKFLSDVQAATTDPIELKKLREVVAIDALLPLALKDTTLRNAFDLIASLEGTAHKNALTITTVHAADNNLLEQSTVAFDMLAGASQDLVDPSLAMLAMHVRNGNVEAAEPYWRIIEAAPATPAFIEPATMRTIALISMGQAERGLRQARRIFSRIRDAQPESAIVESSEQIAEAVEVIGNFMLRNNLSAQSDASVELLRAMVENGGLIGTITDHFMARFGPEQISRFSAADLELVLRIQAGAIVNETSADIAAPARFACLLENIVAKSIMPSAETETIIERTLINLDKNELSTLWHNYRYPPSPMFTTPSFASPIYTPRPVAEDSFDPYMSKTDIKGSNSINELLERPQGRRLAEALTKFRNMRRIGRVPRMFTYGKLIESAAKENNLSLAHEILELAKQDVPFDATYRVVRFGWQQILDHMVAGCLTLNRRDLAAQYHQDLRSMGAAPSANTFGLYITTLKENTKTFDEATEAVKIFHQAKAEGVEPSSFLYNALIGKLGKARRIDDCLFYFAEMRSLGVRPTSVTYGTIVNALCRVSDEKFAEEIFEEMEACTNYKPRPAPYHSLMQYFLTTKRDRVKVLSYYERMRSQRIEPTMHTFKLLIDAHATLEPINMSAARDVLDEIKNCGFQPEAVHWAALIHAQGCVKHDMDGARKMFDEVVSSGQLRLQPCLYQAMFESLNANHESAQCEALLADMSARRIEYTPYIANALIHGWTSENNITNARAAFDRVKVDKREPSTYEAMVRAYLAVEDRESARTIVREALSRGYPSAVAAKIAELVR</sequence>
<keyword evidence="6" id="KW-1185">Reference proteome</keyword>
<organism evidence="5 6">
    <name type="scientific">Peltaster fructicola</name>
    <dbReference type="NCBI Taxonomy" id="286661"/>
    <lineage>
        <taxon>Eukaryota</taxon>
        <taxon>Fungi</taxon>
        <taxon>Dikarya</taxon>
        <taxon>Ascomycota</taxon>
        <taxon>Pezizomycotina</taxon>
        <taxon>Dothideomycetes</taxon>
        <taxon>Dothideomycetes incertae sedis</taxon>
        <taxon>Peltaster</taxon>
    </lineage>
</organism>